<gene>
    <name evidence="8" type="ORF">M406DRAFT_264340</name>
</gene>
<dbReference type="InterPro" id="IPR050121">
    <property type="entry name" value="Cytochrome_P450_monoxygenase"/>
</dbReference>
<accession>A0A9P5CMF3</accession>
<evidence type="ECO:0000256" key="2">
    <source>
        <dbReference type="ARBA" id="ARBA00010617"/>
    </source>
</evidence>
<dbReference type="InterPro" id="IPR036396">
    <property type="entry name" value="Cyt_P450_sf"/>
</dbReference>
<proteinExistence type="inferred from homology"/>
<evidence type="ECO:0000313" key="9">
    <source>
        <dbReference type="Proteomes" id="UP000803844"/>
    </source>
</evidence>
<dbReference type="GO" id="GO:0020037">
    <property type="term" value="F:heme binding"/>
    <property type="evidence" value="ECO:0007669"/>
    <property type="project" value="InterPro"/>
</dbReference>
<dbReference type="InterPro" id="IPR001128">
    <property type="entry name" value="Cyt_P450"/>
</dbReference>
<dbReference type="Gene3D" id="1.10.630.10">
    <property type="entry name" value="Cytochrome P450"/>
    <property type="match status" value="2"/>
</dbReference>
<dbReference type="PANTHER" id="PTHR24305:SF166">
    <property type="entry name" value="CYTOCHROME P450 12A4, MITOCHONDRIAL-RELATED"/>
    <property type="match status" value="1"/>
</dbReference>
<organism evidence="8 9">
    <name type="scientific">Cryphonectria parasitica (strain ATCC 38755 / EP155)</name>
    <dbReference type="NCBI Taxonomy" id="660469"/>
    <lineage>
        <taxon>Eukaryota</taxon>
        <taxon>Fungi</taxon>
        <taxon>Dikarya</taxon>
        <taxon>Ascomycota</taxon>
        <taxon>Pezizomycotina</taxon>
        <taxon>Sordariomycetes</taxon>
        <taxon>Sordariomycetidae</taxon>
        <taxon>Diaporthales</taxon>
        <taxon>Cryphonectriaceae</taxon>
        <taxon>Cryphonectria-Endothia species complex</taxon>
        <taxon>Cryphonectria</taxon>
    </lineage>
</organism>
<dbReference type="EMBL" id="MU032350">
    <property type="protein sequence ID" value="KAF3762830.1"/>
    <property type="molecule type" value="Genomic_DNA"/>
</dbReference>
<dbReference type="InterPro" id="IPR002403">
    <property type="entry name" value="Cyt_P450_E_grp-IV"/>
</dbReference>
<dbReference type="OrthoDB" id="3945418at2759"/>
<comment type="similarity">
    <text evidence="2">Belongs to the cytochrome P450 family.</text>
</comment>
<evidence type="ECO:0000256" key="5">
    <source>
        <dbReference type="ARBA" id="ARBA00023004"/>
    </source>
</evidence>
<reference evidence="8" key="1">
    <citation type="journal article" date="2020" name="Phytopathology">
        <title>Genome sequence of the chestnut blight fungus Cryphonectria parasitica EP155: A fundamental resource for an archetypical invasive plant pathogen.</title>
        <authorList>
            <person name="Crouch J.A."/>
            <person name="Dawe A."/>
            <person name="Aerts A."/>
            <person name="Barry K."/>
            <person name="Churchill A.C.L."/>
            <person name="Grimwood J."/>
            <person name="Hillman B."/>
            <person name="Milgroom M.G."/>
            <person name="Pangilinan J."/>
            <person name="Smith M."/>
            <person name="Salamov A."/>
            <person name="Schmutz J."/>
            <person name="Yadav J."/>
            <person name="Grigoriev I.V."/>
            <person name="Nuss D."/>
        </authorList>
    </citation>
    <scope>NUCLEOTIDE SEQUENCE</scope>
    <source>
        <strain evidence="8">EP155</strain>
    </source>
</reference>
<name>A0A9P5CMF3_CRYP1</name>
<dbReference type="PRINTS" id="PR00465">
    <property type="entry name" value="EP450IV"/>
</dbReference>
<dbReference type="GeneID" id="63834785"/>
<keyword evidence="9" id="KW-1185">Reference proteome</keyword>
<keyword evidence="6" id="KW-0503">Monooxygenase</keyword>
<dbReference type="Pfam" id="PF00067">
    <property type="entry name" value="p450"/>
    <property type="match status" value="1"/>
</dbReference>
<feature type="binding site" description="axial binding residue" evidence="7">
    <location>
        <position position="328"/>
    </location>
    <ligand>
        <name>heme</name>
        <dbReference type="ChEBI" id="CHEBI:30413"/>
    </ligand>
    <ligandPart>
        <name>Fe</name>
        <dbReference type="ChEBI" id="CHEBI:18248"/>
    </ligandPart>
</feature>
<keyword evidence="4 7" id="KW-0479">Metal-binding</keyword>
<keyword evidence="5 7" id="KW-0408">Iron</keyword>
<evidence type="ECO:0000256" key="1">
    <source>
        <dbReference type="ARBA" id="ARBA00001971"/>
    </source>
</evidence>
<dbReference type="AlphaFoldDB" id="A0A9P5CMF3"/>
<dbReference type="GO" id="GO:0005506">
    <property type="term" value="F:iron ion binding"/>
    <property type="evidence" value="ECO:0007669"/>
    <property type="project" value="InterPro"/>
</dbReference>
<keyword evidence="3 7" id="KW-0349">Heme</keyword>
<evidence type="ECO:0000256" key="7">
    <source>
        <dbReference type="PIRSR" id="PIRSR602403-1"/>
    </source>
</evidence>
<dbReference type="Proteomes" id="UP000803844">
    <property type="component" value="Unassembled WGS sequence"/>
</dbReference>
<evidence type="ECO:0000256" key="6">
    <source>
        <dbReference type="ARBA" id="ARBA00023033"/>
    </source>
</evidence>
<dbReference type="SUPFAM" id="SSF48264">
    <property type="entry name" value="Cytochrome P450"/>
    <property type="match status" value="1"/>
</dbReference>
<comment type="caution">
    <text evidence="8">The sequence shown here is derived from an EMBL/GenBank/DDBJ whole genome shotgun (WGS) entry which is preliminary data.</text>
</comment>
<dbReference type="RefSeq" id="XP_040773809.1">
    <property type="nucleotide sequence ID" value="XM_040917656.1"/>
</dbReference>
<sequence>ICRAHFSVLSKIPSAGTYAPYSRLGWLFPVEFRGSVTIVLPKLHEQLGPLIRISPREVSFYSIEVYDLVHKVGSKFQKDPRVYGEFVQGENPALFSITDPGEHSKRRRMMGQLYNKSKIDKLQELMQLHIARWLEAARRRPSGFDVVPACRALEADIISDFSLGTPIGALDAWMEGKELGMVSKNDEKATWMPPLLTHILWALAHNPKYQEELYHNLSKAGYPSDIASLETVPKLVACVKEGIRWAGAAAAMLPRVVPPGGIDLHGSFIPEGTVLVSSPIWYLRDPGAFPMPEYYDPYRWLTPDGSALSEDQERDRFFIPFSKGPNVCIGRHFSFYELYLSVSQTVQFCRIQRPENGTFSPNLKTTNSMERNWNVVELPARKEWVAACVTEDLNVVLKDRKD</sequence>
<evidence type="ECO:0000256" key="4">
    <source>
        <dbReference type="ARBA" id="ARBA00022723"/>
    </source>
</evidence>
<evidence type="ECO:0000313" key="8">
    <source>
        <dbReference type="EMBL" id="KAF3762830.1"/>
    </source>
</evidence>
<protein>
    <submittedName>
        <fullName evidence="8">Cytochrome P450</fullName>
    </submittedName>
</protein>
<feature type="non-terminal residue" evidence="8">
    <location>
        <position position="1"/>
    </location>
</feature>
<evidence type="ECO:0000256" key="3">
    <source>
        <dbReference type="ARBA" id="ARBA00022617"/>
    </source>
</evidence>
<dbReference type="PANTHER" id="PTHR24305">
    <property type="entry name" value="CYTOCHROME P450"/>
    <property type="match status" value="1"/>
</dbReference>
<dbReference type="GO" id="GO:0016705">
    <property type="term" value="F:oxidoreductase activity, acting on paired donors, with incorporation or reduction of molecular oxygen"/>
    <property type="evidence" value="ECO:0007669"/>
    <property type="project" value="InterPro"/>
</dbReference>
<dbReference type="GO" id="GO:0004497">
    <property type="term" value="F:monooxygenase activity"/>
    <property type="evidence" value="ECO:0007669"/>
    <property type="project" value="UniProtKB-KW"/>
</dbReference>
<keyword evidence="6" id="KW-0560">Oxidoreductase</keyword>
<comment type="cofactor">
    <cofactor evidence="1 7">
        <name>heme</name>
        <dbReference type="ChEBI" id="CHEBI:30413"/>
    </cofactor>
</comment>